<evidence type="ECO:0000256" key="1">
    <source>
        <dbReference type="PIRSR" id="PIRSR611757-1"/>
    </source>
</evidence>
<evidence type="ECO:0000313" key="5">
    <source>
        <dbReference type="Proteomes" id="UP000055035"/>
    </source>
</evidence>
<dbReference type="Pfam" id="PF13406">
    <property type="entry name" value="SLT_2"/>
    <property type="match status" value="1"/>
</dbReference>
<organism evidence="4 5">
    <name type="scientific">Legionella jordanis</name>
    <dbReference type="NCBI Taxonomy" id="456"/>
    <lineage>
        <taxon>Bacteria</taxon>
        <taxon>Pseudomonadati</taxon>
        <taxon>Pseudomonadota</taxon>
        <taxon>Gammaproteobacteria</taxon>
        <taxon>Legionellales</taxon>
        <taxon>Legionellaceae</taxon>
        <taxon>Legionella</taxon>
    </lineage>
</organism>
<dbReference type="GO" id="GO:0009253">
    <property type="term" value="P:peptidoglycan catabolic process"/>
    <property type="evidence" value="ECO:0007669"/>
    <property type="project" value="TreeGrafter"/>
</dbReference>
<comment type="caution">
    <text evidence="4">The sequence shown here is derived from an EMBL/GenBank/DDBJ whole genome shotgun (WGS) entry which is preliminary data.</text>
</comment>
<sequence>MRQLHKFCLLLIAICLGTSVQADSSFVQRKDVQMFINKMTHDHGFNKKDLTAVLSQVQLQPQIIDSMEKPYEKKSWDVYKQLFLTQERVQQGIDFWKSNAKILEKAEKKYGVPANIIVAILGVETLYGKKQGNYRVLDALSTLAFNYPKRSAFFTKELEQYLLLCKEHKVSPTEYMGSYAGAMGKPQFMPSSYRYYAVDFTGNPKKDLMNDDEAVIASIANYFKKHGWQMNQGVAQPAKIEGNLYKRINTMNKAAAYPWQQLTAAGVKPLTAALHPPKKAGLIELNSENGAEYWLAYPNFYVITRYNNSPQYAMVVYLLAQQLKQQWAAATVVRKYAYV</sequence>
<dbReference type="OrthoDB" id="9772911at2"/>
<dbReference type="PATRIC" id="fig|456.5.peg.2937"/>
<dbReference type="InterPro" id="IPR043426">
    <property type="entry name" value="MltB-like"/>
</dbReference>
<evidence type="ECO:0000313" key="4">
    <source>
        <dbReference type="EMBL" id="KTD18437.1"/>
    </source>
</evidence>
<accession>A0A0W0VE75</accession>
<dbReference type="InterPro" id="IPR023346">
    <property type="entry name" value="Lysozyme-like_dom_sf"/>
</dbReference>
<keyword evidence="2" id="KW-0732">Signal</keyword>
<dbReference type="GO" id="GO:0008933">
    <property type="term" value="F:peptidoglycan lytic transglycosylase activity"/>
    <property type="evidence" value="ECO:0007669"/>
    <property type="project" value="TreeGrafter"/>
</dbReference>
<feature type="signal peptide" evidence="2">
    <location>
        <begin position="1"/>
        <end position="22"/>
    </location>
</feature>
<proteinExistence type="predicted"/>
<feature type="active site" evidence="1">
    <location>
        <position position="124"/>
    </location>
</feature>
<dbReference type="STRING" id="456.Ljor_2743"/>
<dbReference type="SUPFAM" id="SSF53955">
    <property type="entry name" value="Lysozyme-like"/>
    <property type="match status" value="1"/>
</dbReference>
<feature type="domain" description="Transglycosylase SLT" evidence="3">
    <location>
        <begin position="29"/>
        <end position="321"/>
    </location>
</feature>
<dbReference type="AlphaFoldDB" id="A0A0W0VE75"/>
<dbReference type="RefSeq" id="WP_058472097.1">
    <property type="nucleotide sequence ID" value="NZ_CAAAIC010000005.1"/>
</dbReference>
<dbReference type="InterPro" id="IPR031304">
    <property type="entry name" value="SLT_2"/>
</dbReference>
<dbReference type="Proteomes" id="UP000055035">
    <property type="component" value="Unassembled WGS sequence"/>
</dbReference>
<dbReference type="CDD" id="cd13399">
    <property type="entry name" value="Slt35-like"/>
    <property type="match status" value="1"/>
</dbReference>
<evidence type="ECO:0000256" key="2">
    <source>
        <dbReference type="SAM" id="SignalP"/>
    </source>
</evidence>
<dbReference type="PANTHER" id="PTHR30163:SF9">
    <property type="entry name" value="MEMBRANE-BOUND LYTIC MUREIN TRANSGLYCOSYLASE B"/>
    <property type="match status" value="1"/>
</dbReference>
<protein>
    <submittedName>
        <fullName evidence="4">Membrane bound lytic murein transglycosylase</fullName>
    </submittedName>
</protein>
<dbReference type="PANTHER" id="PTHR30163">
    <property type="entry name" value="MEMBRANE-BOUND LYTIC MUREIN TRANSGLYCOSYLASE B"/>
    <property type="match status" value="1"/>
</dbReference>
<dbReference type="Gene3D" id="1.10.530.10">
    <property type="match status" value="1"/>
</dbReference>
<dbReference type="InterPro" id="IPR011757">
    <property type="entry name" value="Lytic_transglycosylase_MltB"/>
</dbReference>
<dbReference type="NCBIfam" id="TIGR02282">
    <property type="entry name" value="MltB"/>
    <property type="match status" value="1"/>
</dbReference>
<evidence type="ECO:0000259" key="3">
    <source>
        <dbReference type="Pfam" id="PF13406"/>
    </source>
</evidence>
<dbReference type="Gene3D" id="1.10.8.350">
    <property type="entry name" value="Bacterial muramidase"/>
    <property type="match status" value="1"/>
</dbReference>
<dbReference type="FunFam" id="1.10.8.350:FF:000001">
    <property type="entry name" value="Lytic murein transglycosylase B"/>
    <property type="match status" value="1"/>
</dbReference>
<name>A0A0W0VE75_9GAMM</name>
<feature type="chain" id="PRO_5006914718" evidence="2">
    <location>
        <begin position="23"/>
        <end position="339"/>
    </location>
</feature>
<reference evidence="4 5" key="1">
    <citation type="submission" date="2015-11" db="EMBL/GenBank/DDBJ databases">
        <title>Genomic analysis of 38 Legionella species identifies large and diverse effector repertoires.</title>
        <authorList>
            <person name="Burstein D."/>
            <person name="Amaro F."/>
            <person name="Zusman T."/>
            <person name="Lifshitz Z."/>
            <person name="Cohen O."/>
            <person name="Gilbert J.A."/>
            <person name="Pupko T."/>
            <person name="Shuman H.A."/>
            <person name="Segal G."/>
        </authorList>
    </citation>
    <scope>NUCLEOTIDE SEQUENCE [LARGE SCALE GENOMIC DNA]</scope>
    <source>
        <strain evidence="4 5">BL-540</strain>
    </source>
</reference>
<dbReference type="EMBL" id="LNYJ01000011">
    <property type="protein sequence ID" value="KTD18437.1"/>
    <property type="molecule type" value="Genomic_DNA"/>
</dbReference>
<keyword evidence="5" id="KW-1185">Reference proteome</keyword>
<gene>
    <name evidence="4" type="ORF">Ljor_2743</name>
</gene>